<evidence type="ECO:0000256" key="3">
    <source>
        <dbReference type="ARBA" id="ARBA00022525"/>
    </source>
</evidence>
<sequence length="423" mass="48091">MVTLFCAVVGTKGSAFPVNIDASESVGHLKKEIKKEKPNDLSSVDADKLQLFLAKTEGGAWLTEEDVKKGVKDTDGLTPLDVVGAPLNLVDLSEEDVRFRLTKDDVKAGKVPVHVLVVVPEQAQPHTKLWLVSGSIENVLNTKGIRCRVYRLAGLRLGCYDPARRTQDKDVAFWYEDKTLCIHILFKTEEAAWLFENDLREGPLTLGSPFYGQTVITRVTQVKAVSTELQRVLYTDYDPQESDSPQNSMSSISLTTSVSNLDSSTDEFRYQRIEHEKFFLPYGKAESCHLVSRKQSRDHKREFAKYDRDPNNRLALSREMHGYYDGLSVEVPIVNMLPGSVEENRSIGNRHKVEVFVQVIDAQCTDRVFSRLKDGSTKTDDPLVMKTFIHVEDPETFCFCMRWKHDDNKERWRSFFDMTPAVD</sequence>
<dbReference type="InterPro" id="IPR045379">
    <property type="entry name" value="Crinkler_N"/>
</dbReference>
<dbReference type="AlphaFoldDB" id="A0ABD3G1Z9"/>
<evidence type="ECO:0000256" key="1">
    <source>
        <dbReference type="ARBA" id="ARBA00004340"/>
    </source>
</evidence>
<evidence type="ECO:0000256" key="2">
    <source>
        <dbReference type="ARBA" id="ARBA00004613"/>
    </source>
</evidence>
<evidence type="ECO:0000259" key="4">
    <source>
        <dbReference type="Pfam" id="PF20147"/>
    </source>
</evidence>
<evidence type="ECO:0000313" key="5">
    <source>
        <dbReference type="EMBL" id="KAL3673188.1"/>
    </source>
</evidence>
<comment type="subcellular location">
    <subcellularLocation>
        <location evidence="1">Host cell</location>
    </subcellularLocation>
    <subcellularLocation>
        <location evidence="2">Secreted</location>
    </subcellularLocation>
</comment>
<dbReference type="GO" id="GO:0005576">
    <property type="term" value="C:extracellular region"/>
    <property type="evidence" value="ECO:0007669"/>
    <property type="project" value="UniProtKB-SubCell"/>
</dbReference>
<protein>
    <recommendedName>
        <fullName evidence="4">Crinkler effector protein N-terminal domain-containing protein</fullName>
    </recommendedName>
</protein>
<keyword evidence="3" id="KW-0964">Secreted</keyword>
<evidence type="ECO:0000313" key="6">
    <source>
        <dbReference type="Proteomes" id="UP001632037"/>
    </source>
</evidence>
<dbReference type="EMBL" id="JBIMZQ010000002">
    <property type="protein sequence ID" value="KAL3673188.1"/>
    <property type="molecule type" value="Genomic_DNA"/>
</dbReference>
<reference evidence="5 6" key="1">
    <citation type="submission" date="2024-09" db="EMBL/GenBank/DDBJ databases">
        <title>Genome sequencing and assembly of Phytophthora oleae, isolate VK10A, causative agent of rot of olive drupes.</title>
        <authorList>
            <person name="Conti Taguali S."/>
            <person name="Riolo M."/>
            <person name="La Spada F."/>
            <person name="Cacciola S.O."/>
            <person name="Dionisio G."/>
        </authorList>
    </citation>
    <scope>NUCLEOTIDE SEQUENCE [LARGE SCALE GENOMIC DNA]</scope>
    <source>
        <strain evidence="5 6">VK10A</strain>
    </source>
</reference>
<proteinExistence type="predicted"/>
<gene>
    <name evidence="5" type="ORF">V7S43_000912</name>
</gene>
<dbReference type="Proteomes" id="UP001632037">
    <property type="component" value="Unassembled WGS sequence"/>
</dbReference>
<name>A0ABD3G1Z9_9STRA</name>
<dbReference type="GO" id="GO:0043657">
    <property type="term" value="C:host cell"/>
    <property type="evidence" value="ECO:0007669"/>
    <property type="project" value="UniProtKB-SubCell"/>
</dbReference>
<dbReference type="Pfam" id="PF20147">
    <property type="entry name" value="Crinkler"/>
    <property type="match status" value="1"/>
</dbReference>
<accession>A0ABD3G1Z9</accession>
<keyword evidence="6" id="KW-1185">Reference proteome</keyword>
<feature type="domain" description="Crinkler effector protein N-terminal" evidence="4">
    <location>
        <begin position="2"/>
        <end position="80"/>
    </location>
</feature>
<organism evidence="5 6">
    <name type="scientific">Phytophthora oleae</name>
    <dbReference type="NCBI Taxonomy" id="2107226"/>
    <lineage>
        <taxon>Eukaryota</taxon>
        <taxon>Sar</taxon>
        <taxon>Stramenopiles</taxon>
        <taxon>Oomycota</taxon>
        <taxon>Peronosporomycetes</taxon>
        <taxon>Peronosporales</taxon>
        <taxon>Peronosporaceae</taxon>
        <taxon>Phytophthora</taxon>
    </lineage>
</organism>
<comment type="caution">
    <text evidence="5">The sequence shown here is derived from an EMBL/GenBank/DDBJ whole genome shotgun (WGS) entry which is preliminary data.</text>
</comment>